<keyword evidence="3" id="KW-0503">Monooxygenase</keyword>
<dbReference type="Proteomes" id="UP000469558">
    <property type="component" value="Unassembled WGS sequence"/>
</dbReference>
<dbReference type="AlphaFoldDB" id="A0A8T9C307"/>
<keyword evidence="5" id="KW-1185">Reference proteome</keyword>
<dbReference type="InterPro" id="IPR050816">
    <property type="entry name" value="Flavin-dep_Halogenase_NPB"/>
</dbReference>
<accession>A0A8T9C307</accession>
<dbReference type="SUPFAM" id="SSF51905">
    <property type="entry name" value="FAD/NAD(P)-binding domain"/>
    <property type="match status" value="1"/>
</dbReference>
<reference evidence="4 5" key="1">
    <citation type="submission" date="2018-05" db="EMBL/GenBank/DDBJ databases">
        <title>Genome sequencing and assembly of the regulated plant pathogen Lachnellula willkommii and related sister species for the development of diagnostic species identification markers.</title>
        <authorList>
            <person name="Giroux E."/>
            <person name="Bilodeau G."/>
        </authorList>
    </citation>
    <scope>NUCLEOTIDE SEQUENCE [LARGE SCALE GENOMIC DNA]</scope>
    <source>
        <strain evidence="4 5">CBS 268.59</strain>
    </source>
</reference>
<dbReference type="OrthoDB" id="3546014at2759"/>
<sequence>MSTQSMIPDKCEVLVIGGGPGGSYTATALAREGVHVVLLEAEIFPRYHVGESMLASMRHFLRFIDLDSAFDQHGFKKKLGAAFKLNGHNREGYTDFIAAGGPQNYAWNVIRSEADDLMFRHAGNSGAMVYDGVKVSAIHFVPPTDADATLPSSIETPGRPTSALYTHKSTGTSGTIAFEYLVDASGRAGLLDSKYTKGRKYNKGLRNIANWGYWKGTSAYAEGTSRADSPYFEALTDESGWAWIIPLHNGTTSVGVVMDQDLATFKKLSCSNTKEFYSGALNLAPNISLLLAGGQLVTALHSASDYSYSSSSYAIPYARVVGDAGCFIDPFFSSGVHLAFSSALSAATTICAARRGDCDELTAAKWHTRKVADGYERFTLIVLSAYRQIRNQGKPILSDFHENNFDRAFALFQPIIQGTADISDKLTQAELSKTLDFCAFAFEPSSPEDRANVSRKISSASRCNDDRRHGNTTILFHANLTAEEERMAKRIQARKMLKIEDSSGIEDFKTDVINGLAPNLQRGRLGLVAHK</sequence>
<keyword evidence="2" id="KW-0560">Oxidoreductase</keyword>
<dbReference type="GO" id="GO:0004497">
    <property type="term" value="F:monooxygenase activity"/>
    <property type="evidence" value="ECO:0007669"/>
    <property type="project" value="UniProtKB-KW"/>
</dbReference>
<evidence type="ECO:0000256" key="3">
    <source>
        <dbReference type="ARBA" id="ARBA00023033"/>
    </source>
</evidence>
<name>A0A8T9C307_9HELO</name>
<dbReference type="InterPro" id="IPR006905">
    <property type="entry name" value="Flavin_halogenase"/>
</dbReference>
<protein>
    <submittedName>
        <fullName evidence="4">Flavine halogenase aclH</fullName>
    </submittedName>
</protein>
<comment type="caution">
    <text evidence="4">The sequence shown here is derived from an EMBL/GenBank/DDBJ whole genome shotgun (WGS) entry which is preliminary data.</text>
</comment>
<evidence type="ECO:0000313" key="5">
    <source>
        <dbReference type="Proteomes" id="UP000469558"/>
    </source>
</evidence>
<dbReference type="PANTHER" id="PTHR43747">
    <property type="entry name" value="FAD-BINDING PROTEIN"/>
    <property type="match status" value="1"/>
</dbReference>
<dbReference type="InterPro" id="IPR036188">
    <property type="entry name" value="FAD/NAD-bd_sf"/>
</dbReference>
<gene>
    <name evidence="4" type="primary">aclH_0</name>
    <name evidence="4" type="ORF">LSUE1_G004315</name>
</gene>
<proteinExistence type="inferred from homology"/>
<dbReference type="PANTHER" id="PTHR43747:SF5">
    <property type="entry name" value="FAD-BINDING DOMAIN-CONTAINING PROTEIN"/>
    <property type="match status" value="1"/>
</dbReference>
<evidence type="ECO:0000313" key="4">
    <source>
        <dbReference type="EMBL" id="TVY78374.1"/>
    </source>
</evidence>
<evidence type="ECO:0000256" key="2">
    <source>
        <dbReference type="ARBA" id="ARBA00023002"/>
    </source>
</evidence>
<organism evidence="4 5">
    <name type="scientific">Lachnellula suecica</name>
    <dbReference type="NCBI Taxonomy" id="602035"/>
    <lineage>
        <taxon>Eukaryota</taxon>
        <taxon>Fungi</taxon>
        <taxon>Dikarya</taxon>
        <taxon>Ascomycota</taxon>
        <taxon>Pezizomycotina</taxon>
        <taxon>Leotiomycetes</taxon>
        <taxon>Helotiales</taxon>
        <taxon>Lachnaceae</taxon>
        <taxon>Lachnellula</taxon>
    </lineage>
</organism>
<comment type="similarity">
    <text evidence="1">Belongs to the flavin-dependent halogenase family.</text>
</comment>
<dbReference type="EMBL" id="QGMK01000781">
    <property type="protein sequence ID" value="TVY78374.1"/>
    <property type="molecule type" value="Genomic_DNA"/>
</dbReference>
<evidence type="ECO:0000256" key="1">
    <source>
        <dbReference type="ARBA" id="ARBA00005706"/>
    </source>
</evidence>
<dbReference type="Pfam" id="PF04820">
    <property type="entry name" value="Trp_halogenase"/>
    <property type="match status" value="2"/>
</dbReference>
<dbReference type="Gene3D" id="3.50.50.60">
    <property type="entry name" value="FAD/NAD(P)-binding domain"/>
    <property type="match status" value="1"/>
</dbReference>